<comment type="caution">
    <text evidence="1">The sequence shown here is derived from an EMBL/GenBank/DDBJ whole genome shotgun (WGS) entry which is preliminary data.</text>
</comment>
<dbReference type="RefSeq" id="WP_154418155.1">
    <property type="nucleotide sequence ID" value="NZ_CALXOB010000051.1"/>
</dbReference>
<name>A0A844G2U0_9BACT</name>
<reference evidence="1 2" key="1">
    <citation type="submission" date="2019-08" db="EMBL/GenBank/DDBJ databases">
        <title>In-depth cultivation of the pig gut microbiome towards novel bacterial diversity and tailored functional studies.</title>
        <authorList>
            <person name="Wylensek D."/>
            <person name="Hitch T.C.A."/>
            <person name="Clavel T."/>
        </authorList>
    </citation>
    <scope>NUCLEOTIDE SEQUENCE [LARGE SCALE GENOMIC DNA]</scope>
    <source>
        <strain evidence="1 2">BBE-744-WT-12</strain>
    </source>
</reference>
<proteinExistence type="predicted"/>
<dbReference type="Proteomes" id="UP000435649">
    <property type="component" value="Unassembled WGS sequence"/>
</dbReference>
<dbReference type="AlphaFoldDB" id="A0A844G2U0"/>
<evidence type="ECO:0000313" key="2">
    <source>
        <dbReference type="Proteomes" id="UP000435649"/>
    </source>
</evidence>
<dbReference type="EMBL" id="VUNS01000008">
    <property type="protein sequence ID" value="MST97284.1"/>
    <property type="molecule type" value="Genomic_DNA"/>
</dbReference>
<accession>A0A844G2U0</accession>
<sequence length="178" mass="19412">MIRDENSAPEPHTFEYNMHAVRPGSVDAGNQAVTIRMDKAFLKVLFFADVPWKFRSFDKFPVPINNARGHKDVEKLWPEQWHCVASAPAAAKSMDLISVLLPGRTGEEAKQPKVEKLDSATAHGVKITHPDGSGAIVGFSKVDGESELAGLRSTKRVFAAKFDAGGKTVASLGLEQER</sequence>
<keyword evidence="2" id="KW-1185">Reference proteome</keyword>
<protein>
    <submittedName>
        <fullName evidence="1">Uncharacterized protein</fullName>
    </submittedName>
</protein>
<evidence type="ECO:0000313" key="1">
    <source>
        <dbReference type="EMBL" id="MST97284.1"/>
    </source>
</evidence>
<gene>
    <name evidence="1" type="ORF">FYJ85_09550</name>
</gene>
<dbReference type="Gene3D" id="2.70.98.70">
    <property type="match status" value="1"/>
</dbReference>
<organism evidence="1 2">
    <name type="scientific">Victivallis lenta</name>
    <dbReference type="NCBI Taxonomy" id="2606640"/>
    <lineage>
        <taxon>Bacteria</taxon>
        <taxon>Pseudomonadati</taxon>
        <taxon>Lentisphaerota</taxon>
        <taxon>Lentisphaeria</taxon>
        <taxon>Victivallales</taxon>
        <taxon>Victivallaceae</taxon>
        <taxon>Victivallis</taxon>
    </lineage>
</organism>